<dbReference type="EMBL" id="FCOI02000078">
    <property type="protein sequence ID" value="SAK99902.1"/>
    <property type="molecule type" value="Genomic_DNA"/>
</dbReference>
<dbReference type="Gene3D" id="3.40.50.620">
    <property type="entry name" value="HUPs"/>
    <property type="match status" value="1"/>
</dbReference>
<reference evidence="2" key="1">
    <citation type="submission" date="2016-01" db="EMBL/GenBank/DDBJ databases">
        <authorList>
            <person name="Peeters Charlotte."/>
        </authorList>
    </citation>
    <scope>NUCLEOTIDE SEQUENCE [LARGE SCALE GENOMIC DNA]</scope>
</reference>
<dbReference type="AlphaFoldDB" id="A0A158DZ62"/>
<protein>
    <submittedName>
        <fullName evidence="1">Asparagine synthase</fullName>
    </submittedName>
</protein>
<dbReference type="Proteomes" id="UP000054624">
    <property type="component" value="Unassembled WGS sequence"/>
</dbReference>
<dbReference type="RefSeq" id="WP_061165272.1">
    <property type="nucleotide sequence ID" value="NZ_FCOI02000078.1"/>
</dbReference>
<dbReference type="InterPro" id="IPR014729">
    <property type="entry name" value="Rossmann-like_a/b/a_fold"/>
</dbReference>
<gene>
    <name evidence="1" type="ORF">AWB76_07801</name>
</gene>
<evidence type="ECO:0000313" key="2">
    <source>
        <dbReference type="Proteomes" id="UP000054624"/>
    </source>
</evidence>
<sequence>MLSGRIDLQSRELHLTTRSHGHGTNQLVLENNPFLQSITLRSDDVTHVLTFESTESSIATVEDIDLHSSGTCDERVATLISKFDFLGCAFFALRLDGSPGKDPEISIRASAYYPVPLYLLMSRDCVDIDWDIVRLLMTHRCTLDVDYAKAIHAGTVPYGSSTIAAEIKMLPERSTAIINKTGVRVDAAPDAWLPARRSLKPGCEASALLSERLSSFVMDRFRISSSIAVEVSGGVDSALLVALMKHRSLKPRSLGAVISESQPNGPQTYRIGRIEERLQHEILRVCAWSFLDQTCRSVAAQYQPDAYGEYCYGAFGRLWDDFVSAGCVAVVGGYGGDELLLPSESMLTVDETVGQYSERRVNFPAAVPIVSPSALLACANHAPSLLRRGLWPIRPYCDPRLARFCYTLPAASGRDKRVFKDALASMSLADLFHDGYLKESLSDLIRAATISEGRRSEINAAPGESTSADKVRPERIWLEEIAEKLLGLSRTGLEKHLKEGQLS</sequence>
<dbReference type="STRING" id="1777137.AWB76_07801"/>
<accession>A0A158DZ62</accession>
<keyword evidence="2" id="KW-1185">Reference proteome</keyword>
<evidence type="ECO:0000313" key="1">
    <source>
        <dbReference type="EMBL" id="SAK99902.1"/>
    </source>
</evidence>
<dbReference type="OrthoDB" id="9763290at2"/>
<proteinExistence type="predicted"/>
<dbReference type="SUPFAM" id="SSF52402">
    <property type="entry name" value="Adenine nucleotide alpha hydrolases-like"/>
    <property type="match status" value="1"/>
</dbReference>
<organism evidence="1 2">
    <name type="scientific">Caballeronia temeraria</name>
    <dbReference type="NCBI Taxonomy" id="1777137"/>
    <lineage>
        <taxon>Bacteria</taxon>
        <taxon>Pseudomonadati</taxon>
        <taxon>Pseudomonadota</taxon>
        <taxon>Betaproteobacteria</taxon>
        <taxon>Burkholderiales</taxon>
        <taxon>Burkholderiaceae</taxon>
        <taxon>Caballeronia</taxon>
    </lineage>
</organism>
<name>A0A158DZ62_9BURK</name>